<keyword evidence="1" id="KW-0175">Coiled coil</keyword>
<proteinExistence type="predicted"/>
<reference evidence="2 3" key="1">
    <citation type="journal article" date="2015" name="Genome Announc.">
        <title>Complete Genome Sequence of 'Candidatus Liberibacter africanus,' a Bacterium Associated with Citrus Huanglongbing.</title>
        <authorList>
            <person name="Lin H."/>
            <person name="Pietersen G."/>
            <person name="Han C."/>
            <person name="Read D.A."/>
            <person name="Lou B."/>
            <person name="Gupta G."/>
            <person name="Civerolo E.L."/>
        </authorList>
    </citation>
    <scope>NUCLEOTIDE SEQUENCE [LARGE SCALE GENOMIC DNA]</scope>
    <source>
        <strain evidence="2 3">PTSAPSY</strain>
    </source>
</reference>
<dbReference type="EMBL" id="CP004021">
    <property type="protein sequence ID" value="AKK20613.1"/>
    <property type="molecule type" value="Genomic_DNA"/>
</dbReference>
<gene>
    <name evidence="2" type="ORF">G293_04990</name>
</gene>
<dbReference type="Proteomes" id="UP000035503">
    <property type="component" value="Chromosome"/>
</dbReference>
<name>A0A0G3I7T9_LIBAF</name>
<organism evidence="2 3">
    <name type="scientific">Candidatus Liberibacter africanus PTSAPSY</name>
    <dbReference type="NCBI Taxonomy" id="1277257"/>
    <lineage>
        <taxon>Bacteria</taxon>
        <taxon>Pseudomonadati</taxon>
        <taxon>Pseudomonadota</taxon>
        <taxon>Alphaproteobacteria</taxon>
        <taxon>Hyphomicrobiales</taxon>
        <taxon>Rhizobiaceae</taxon>
        <taxon>Liberibacter</taxon>
    </lineage>
</organism>
<dbReference type="KEGG" id="lau:G293_04990"/>
<accession>A0A0G3I7T9</accession>
<evidence type="ECO:0000313" key="2">
    <source>
        <dbReference type="EMBL" id="AKK20613.1"/>
    </source>
</evidence>
<evidence type="ECO:0000313" key="3">
    <source>
        <dbReference type="Proteomes" id="UP000035503"/>
    </source>
</evidence>
<keyword evidence="3" id="KW-1185">Reference proteome</keyword>
<dbReference type="PATRIC" id="fig|1277257.4.peg.1082"/>
<dbReference type="AlphaFoldDB" id="A0A0G3I7T9"/>
<protein>
    <submittedName>
        <fullName evidence="2">Uncharacterized protein</fullName>
    </submittedName>
</protein>
<sequence length="177" mass="20398">MIQSFITGGVFRFLLRFIPSVFETIAEHVKSKQSIEHDKLKLELAKINAEQMNSDQSIEHDRLKLELAKINAEHMTTVEGIKAEKPVRLARINEHKHKSGVQWVDGFTAVVRPVTTVFWIIFYPLLVWWGVKENFIVQSPLAVLTSFEQEIIACILGFCIPIKSCRRRELEVERGLI</sequence>
<feature type="coiled-coil region" evidence="1">
    <location>
        <begin position="30"/>
        <end position="73"/>
    </location>
</feature>
<evidence type="ECO:0000256" key="1">
    <source>
        <dbReference type="SAM" id="Coils"/>
    </source>
</evidence>